<sequence>MTGANYIDLSLRIRDDGGPTYSALASIGDAYARGDRVRQLIYLGLMAERGLIGVGTLPMAHLTAPASSSVASSERQRRAPSLANAEPPDDTLFNVDDLAAIFGGHLDGQAQAV</sequence>
<reference evidence="2" key="1">
    <citation type="submission" date="2020-04" db="EMBL/GenBank/DDBJ databases">
        <title>Deep metagenomics examines the oral microbiome during advanced dental caries in children, revealing novel taxa and co-occurrences with host molecules.</title>
        <authorList>
            <person name="Baker J.L."/>
            <person name="Morton J.T."/>
            <person name="Dinis M."/>
            <person name="Alvarez R."/>
            <person name="Tran N.C."/>
            <person name="Knight R."/>
            <person name="Edlund A."/>
        </authorList>
    </citation>
    <scope>NUCLEOTIDE SEQUENCE</scope>
    <source>
        <strain evidence="2">JCVI_32_bin.24</strain>
    </source>
</reference>
<organism evidence="2 3">
    <name type="scientific">Dechloromonas agitata</name>
    <dbReference type="NCBI Taxonomy" id="73030"/>
    <lineage>
        <taxon>Bacteria</taxon>
        <taxon>Pseudomonadati</taxon>
        <taxon>Pseudomonadota</taxon>
        <taxon>Betaproteobacteria</taxon>
        <taxon>Rhodocyclales</taxon>
        <taxon>Azonexaceae</taxon>
        <taxon>Dechloromonas</taxon>
    </lineage>
</organism>
<gene>
    <name evidence="2" type="ORF">HXL68_14440</name>
</gene>
<protein>
    <submittedName>
        <fullName evidence="2">Uncharacterized protein</fullName>
    </submittedName>
</protein>
<name>A0A930BYU1_9RHOO</name>
<accession>A0A930BYU1</accession>
<feature type="region of interest" description="Disordered" evidence="1">
    <location>
        <begin position="65"/>
        <end position="90"/>
    </location>
</feature>
<dbReference type="AlphaFoldDB" id="A0A930BYU1"/>
<evidence type="ECO:0000256" key="1">
    <source>
        <dbReference type="SAM" id="MobiDB-lite"/>
    </source>
</evidence>
<proteinExistence type="predicted"/>
<evidence type="ECO:0000313" key="2">
    <source>
        <dbReference type="EMBL" id="MBF1166225.1"/>
    </source>
</evidence>
<dbReference type="Proteomes" id="UP000718593">
    <property type="component" value="Unassembled WGS sequence"/>
</dbReference>
<dbReference type="EMBL" id="JABZMI010000384">
    <property type="protein sequence ID" value="MBF1166225.1"/>
    <property type="molecule type" value="Genomic_DNA"/>
</dbReference>
<comment type="caution">
    <text evidence="2">The sequence shown here is derived from an EMBL/GenBank/DDBJ whole genome shotgun (WGS) entry which is preliminary data.</text>
</comment>
<evidence type="ECO:0000313" key="3">
    <source>
        <dbReference type="Proteomes" id="UP000718593"/>
    </source>
</evidence>